<evidence type="ECO:0000259" key="10">
    <source>
        <dbReference type="Pfam" id="PF12849"/>
    </source>
</evidence>
<dbReference type="NCBIfam" id="TIGR00975">
    <property type="entry name" value="3a0107s03"/>
    <property type="match status" value="1"/>
</dbReference>
<keyword evidence="3 7" id="KW-0592">Phosphate transport</keyword>
<comment type="similarity">
    <text evidence="1 7">Belongs to the PstS family.</text>
</comment>
<dbReference type="Gene3D" id="3.40.190.10">
    <property type="entry name" value="Periplasmic binding protein-like II"/>
    <property type="match status" value="2"/>
</dbReference>
<evidence type="ECO:0000256" key="5">
    <source>
        <dbReference type="ARBA" id="ARBA00023139"/>
    </source>
</evidence>
<sequence length="377" mass="39099">MKRKRPSAAMNLLAAGAMALSGCSSAAHANLPYVSGAKVDCGGKQTLVASGSTAQTYAMLRFIDAYHTACGKQTLRYDANGSGAGINEFLYGETDFAGSDTPLSSDQYAAAKQRCGGADAWNLPVVFGPMAITYNLAKVDSLVLDGPTLAKIFNGTITRWDDPALTALNASMPAEEIRVVYRSDASGTTYNFQSYLQAASAGAWTAGAGKAFSGGVGVGAAGNDGTAAMVKATEGAISYNELSFALKQGLFAAEIKTPASRRSLRPVRIGTDTVGKTIRGAKIVGQGNDLVLDISSFYNPAQPDVYPIVLATYEIVCSRYPTADVANAVKAFLQAAIGPGQVDLNRVGYIPLSPQFQARVSEAVDAISAVGGSVQAE</sequence>
<dbReference type="InterPro" id="IPR024370">
    <property type="entry name" value="PBP_domain"/>
</dbReference>
<evidence type="ECO:0000256" key="7">
    <source>
        <dbReference type="PIRNR" id="PIRNR002756"/>
    </source>
</evidence>
<dbReference type="Pfam" id="PF12849">
    <property type="entry name" value="PBP_like_2"/>
    <property type="match status" value="1"/>
</dbReference>
<reference evidence="11 12" key="1">
    <citation type="submission" date="2016-06" db="EMBL/GenBank/DDBJ databases">
        <authorList>
            <person name="Kjaerup R.B."/>
            <person name="Dalgaard T.S."/>
            <person name="Juul-Madsen H.R."/>
        </authorList>
    </citation>
    <scope>NUCLEOTIDE SEQUENCE [LARGE SCALE GENOMIC DNA]</scope>
    <source>
        <strain evidence="11 12">1276495.2</strain>
    </source>
</reference>
<dbReference type="PIRSF" id="PIRSF002756">
    <property type="entry name" value="PstS"/>
    <property type="match status" value="1"/>
</dbReference>
<evidence type="ECO:0000256" key="8">
    <source>
        <dbReference type="PIRSR" id="PIRSR002756-1"/>
    </source>
</evidence>
<keyword evidence="2 7" id="KW-0813">Transport</keyword>
<feature type="signal peptide" evidence="9">
    <location>
        <begin position="1"/>
        <end position="29"/>
    </location>
</feature>
<dbReference type="CDD" id="cd13565">
    <property type="entry name" value="PBP2_PstS"/>
    <property type="match status" value="1"/>
</dbReference>
<keyword evidence="6" id="KW-0449">Lipoprotein</keyword>
<evidence type="ECO:0000313" key="11">
    <source>
        <dbReference type="EMBL" id="OBJ83771.1"/>
    </source>
</evidence>
<dbReference type="EMBL" id="LZLM01000090">
    <property type="protein sequence ID" value="OBJ83771.1"/>
    <property type="molecule type" value="Genomic_DNA"/>
</dbReference>
<feature type="domain" description="PBP" evidence="10">
    <location>
        <begin position="45"/>
        <end position="334"/>
    </location>
</feature>
<comment type="caution">
    <text evidence="11">The sequence shown here is derived from an EMBL/GenBank/DDBJ whole genome shotgun (WGS) entry which is preliminary data.</text>
</comment>
<organism evidence="11 12">
    <name type="scientific">Mycobacterium asiaticum</name>
    <dbReference type="NCBI Taxonomy" id="1790"/>
    <lineage>
        <taxon>Bacteria</taxon>
        <taxon>Bacillati</taxon>
        <taxon>Actinomycetota</taxon>
        <taxon>Actinomycetes</taxon>
        <taxon>Mycobacteriales</taxon>
        <taxon>Mycobacteriaceae</taxon>
        <taxon>Mycobacterium</taxon>
    </lineage>
</organism>
<evidence type="ECO:0000313" key="12">
    <source>
        <dbReference type="Proteomes" id="UP000093925"/>
    </source>
</evidence>
<dbReference type="AlphaFoldDB" id="A0A1A3KIG5"/>
<dbReference type="InterPro" id="IPR005673">
    <property type="entry name" value="ABC_phos-bd_PstS"/>
</dbReference>
<feature type="binding site" evidence="8">
    <location>
        <begin position="52"/>
        <end position="54"/>
    </location>
    <ligand>
        <name>phosphate</name>
        <dbReference type="ChEBI" id="CHEBI:43474"/>
    </ligand>
</feature>
<dbReference type="PROSITE" id="PS51257">
    <property type="entry name" value="PROKAR_LIPOPROTEIN"/>
    <property type="match status" value="1"/>
</dbReference>
<dbReference type="SUPFAM" id="SSF53850">
    <property type="entry name" value="Periplasmic binding protein-like II"/>
    <property type="match status" value="1"/>
</dbReference>
<feature type="binding site" evidence="8">
    <location>
        <position position="82"/>
    </location>
    <ligand>
        <name>phosphate</name>
        <dbReference type="ChEBI" id="CHEBI:43474"/>
    </ligand>
</feature>
<dbReference type="GO" id="GO:0043190">
    <property type="term" value="C:ATP-binding cassette (ABC) transporter complex"/>
    <property type="evidence" value="ECO:0007669"/>
    <property type="project" value="InterPro"/>
</dbReference>
<dbReference type="GO" id="GO:0042301">
    <property type="term" value="F:phosphate ion binding"/>
    <property type="evidence" value="ECO:0007669"/>
    <property type="project" value="InterPro"/>
</dbReference>
<dbReference type="InterPro" id="IPR050962">
    <property type="entry name" value="Phosphate-bind_PstS"/>
</dbReference>
<proteinExistence type="inferred from homology"/>
<dbReference type="PANTHER" id="PTHR42996">
    <property type="entry name" value="PHOSPHATE-BINDING PROTEIN PSTS"/>
    <property type="match status" value="1"/>
</dbReference>
<dbReference type="GO" id="GO:0035435">
    <property type="term" value="P:phosphate ion transmembrane transport"/>
    <property type="evidence" value="ECO:0007669"/>
    <property type="project" value="InterPro"/>
</dbReference>
<evidence type="ECO:0000256" key="4">
    <source>
        <dbReference type="ARBA" id="ARBA00022729"/>
    </source>
</evidence>
<feature type="binding site" evidence="8">
    <location>
        <position position="100"/>
    </location>
    <ligand>
        <name>phosphate</name>
        <dbReference type="ChEBI" id="CHEBI:43474"/>
    </ligand>
</feature>
<evidence type="ECO:0000256" key="3">
    <source>
        <dbReference type="ARBA" id="ARBA00022592"/>
    </source>
</evidence>
<feature type="chain" id="PRO_5038837120" description="Phosphate-binding protein" evidence="9">
    <location>
        <begin position="30"/>
        <end position="377"/>
    </location>
</feature>
<accession>A0A1A3KIG5</accession>
<dbReference type="RefSeq" id="WP_065140913.1">
    <property type="nucleotide sequence ID" value="NZ_LZLM01000090.1"/>
</dbReference>
<keyword evidence="4 9" id="KW-0732">Signal</keyword>
<gene>
    <name evidence="11" type="ORF">A5640_18150</name>
</gene>
<evidence type="ECO:0000256" key="1">
    <source>
        <dbReference type="ARBA" id="ARBA00008725"/>
    </source>
</evidence>
<keyword evidence="5" id="KW-0564">Palmitate</keyword>
<name>A0A1A3KIG5_MYCAS</name>
<dbReference type="Proteomes" id="UP000093925">
    <property type="component" value="Unassembled WGS sequence"/>
</dbReference>
<evidence type="ECO:0000256" key="9">
    <source>
        <dbReference type="SAM" id="SignalP"/>
    </source>
</evidence>
<evidence type="ECO:0000256" key="2">
    <source>
        <dbReference type="ARBA" id="ARBA00022448"/>
    </source>
</evidence>
<dbReference type="PANTHER" id="PTHR42996:SF1">
    <property type="entry name" value="PHOSPHATE-BINDING PROTEIN PSTS"/>
    <property type="match status" value="1"/>
</dbReference>
<evidence type="ECO:0000256" key="6">
    <source>
        <dbReference type="ARBA" id="ARBA00023288"/>
    </source>
</evidence>
<feature type="binding site" evidence="8">
    <location>
        <begin position="186"/>
        <end position="188"/>
    </location>
    <ligand>
        <name>phosphate</name>
        <dbReference type="ChEBI" id="CHEBI:43474"/>
    </ligand>
</feature>
<protein>
    <recommendedName>
        <fullName evidence="7">Phosphate-binding protein</fullName>
    </recommendedName>
</protein>